<feature type="compositionally biased region" description="Low complexity" evidence="1">
    <location>
        <begin position="21"/>
        <end position="36"/>
    </location>
</feature>
<feature type="compositionally biased region" description="Pro residues" evidence="1">
    <location>
        <begin position="49"/>
        <end position="68"/>
    </location>
</feature>
<sequence>MLILIPTVMSPLFVKLAIQKQAREQQAAQLAAARGEAPPPSSIRASDGDPPPAAEPVAPPPPKNPTNPPASTSERRSNAGRSGQAPRPANGRRGKRKVPEEKEPEPEHKESNLQDGAAERRIQGPRRGRNRGKDRRDAAEVGPQSVNSDGHRVEPMDAEKEDVKGGRNQQRRPAQVRRQRRPRYGDASQGGSSGHQTGSAAQSKPYPPASTPSQAAGELTSSSKASASQSTRTSPPSSSSPILSAPQQNSTSGKRNRPRGGLRGGQGASAS</sequence>
<feature type="compositionally biased region" description="Low complexity" evidence="1">
    <location>
        <begin position="220"/>
        <end position="248"/>
    </location>
</feature>
<accession>A0ABR3IY00</accession>
<evidence type="ECO:0000256" key="1">
    <source>
        <dbReference type="SAM" id="MobiDB-lite"/>
    </source>
</evidence>
<evidence type="ECO:0000313" key="2">
    <source>
        <dbReference type="EMBL" id="KAL0948241.1"/>
    </source>
</evidence>
<keyword evidence="3" id="KW-1185">Reference proteome</keyword>
<feature type="compositionally biased region" description="Low complexity" evidence="1">
    <location>
        <begin position="187"/>
        <end position="203"/>
    </location>
</feature>
<reference evidence="3" key="1">
    <citation type="submission" date="2024-06" db="EMBL/GenBank/DDBJ databases">
        <title>Multi-omics analyses provide insights into the biosynthesis of the anticancer antibiotic pleurotin in Hohenbuehelia grisea.</title>
        <authorList>
            <person name="Weaver J.A."/>
            <person name="Alberti F."/>
        </authorList>
    </citation>
    <scope>NUCLEOTIDE SEQUENCE [LARGE SCALE GENOMIC DNA]</scope>
    <source>
        <strain evidence="3">T-177</strain>
    </source>
</reference>
<feature type="compositionally biased region" description="Gly residues" evidence="1">
    <location>
        <begin position="261"/>
        <end position="271"/>
    </location>
</feature>
<feature type="compositionally biased region" description="Basic residues" evidence="1">
    <location>
        <begin position="123"/>
        <end position="133"/>
    </location>
</feature>
<name>A0ABR3IY00_9AGAR</name>
<feature type="compositionally biased region" description="Basic and acidic residues" evidence="1">
    <location>
        <begin position="97"/>
        <end position="122"/>
    </location>
</feature>
<feature type="region of interest" description="Disordered" evidence="1">
    <location>
        <begin position="21"/>
        <end position="271"/>
    </location>
</feature>
<dbReference type="Proteomes" id="UP001556367">
    <property type="component" value="Unassembled WGS sequence"/>
</dbReference>
<protein>
    <submittedName>
        <fullName evidence="2">Uncharacterized protein</fullName>
    </submittedName>
</protein>
<dbReference type="EMBL" id="JASNQZ010000014">
    <property type="protein sequence ID" value="KAL0948241.1"/>
    <property type="molecule type" value="Genomic_DNA"/>
</dbReference>
<proteinExistence type="predicted"/>
<comment type="caution">
    <text evidence="2">The sequence shown here is derived from an EMBL/GenBank/DDBJ whole genome shotgun (WGS) entry which is preliminary data.</text>
</comment>
<gene>
    <name evidence="2" type="ORF">HGRIS_010839</name>
</gene>
<evidence type="ECO:0000313" key="3">
    <source>
        <dbReference type="Proteomes" id="UP001556367"/>
    </source>
</evidence>
<feature type="compositionally biased region" description="Basic and acidic residues" evidence="1">
    <location>
        <begin position="149"/>
        <end position="165"/>
    </location>
</feature>
<organism evidence="2 3">
    <name type="scientific">Hohenbuehelia grisea</name>
    <dbReference type="NCBI Taxonomy" id="104357"/>
    <lineage>
        <taxon>Eukaryota</taxon>
        <taxon>Fungi</taxon>
        <taxon>Dikarya</taxon>
        <taxon>Basidiomycota</taxon>
        <taxon>Agaricomycotina</taxon>
        <taxon>Agaricomycetes</taxon>
        <taxon>Agaricomycetidae</taxon>
        <taxon>Agaricales</taxon>
        <taxon>Pleurotineae</taxon>
        <taxon>Pleurotaceae</taxon>
        <taxon>Hohenbuehelia</taxon>
    </lineage>
</organism>